<evidence type="ECO:0000313" key="9">
    <source>
        <dbReference type="EMBL" id="NER18676.1"/>
    </source>
</evidence>
<feature type="domain" description="Galactokinase N-terminal" evidence="8">
    <location>
        <begin position="7"/>
        <end position="41"/>
    </location>
</feature>
<dbReference type="InterPro" id="IPR036554">
    <property type="entry name" value="GHMP_kinase_C_sf"/>
</dbReference>
<evidence type="ECO:0000256" key="2">
    <source>
        <dbReference type="ARBA" id="ARBA00022741"/>
    </source>
</evidence>
<dbReference type="GO" id="GO:0005829">
    <property type="term" value="C:cytosol"/>
    <property type="evidence" value="ECO:0007669"/>
    <property type="project" value="TreeGrafter"/>
</dbReference>
<keyword evidence="5" id="KW-0119">Carbohydrate metabolism</keyword>
<dbReference type="PANTHER" id="PTHR10457">
    <property type="entry name" value="MEVALONATE KINASE/GALACTOKINASE"/>
    <property type="match status" value="1"/>
</dbReference>
<keyword evidence="3 9" id="KW-0418">Kinase</keyword>
<dbReference type="Pfam" id="PF10509">
    <property type="entry name" value="GalKase_gal_bdg"/>
    <property type="match status" value="1"/>
</dbReference>
<evidence type="ECO:0000259" key="6">
    <source>
        <dbReference type="Pfam" id="PF00288"/>
    </source>
</evidence>
<evidence type="ECO:0000256" key="5">
    <source>
        <dbReference type="ARBA" id="ARBA00023144"/>
    </source>
</evidence>
<dbReference type="InterPro" id="IPR020568">
    <property type="entry name" value="Ribosomal_Su5_D2-typ_SF"/>
</dbReference>
<evidence type="ECO:0000256" key="1">
    <source>
        <dbReference type="ARBA" id="ARBA00006566"/>
    </source>
</evidence>
<keyword evidence="5" id="KW-0299">Galactose metabolism</keyword>
<dbReference type="EMBL" id="JAABOQ010000006">
    <property type="protein sequence ID" value="NER18676.1"/>
    <property type="molecule type" value="Genomic_DNA"/>
</dbReference>
<dbReference type="PIRSF" id="PIRSF000530">
    <property type="entry name" value="Galactokinase"/>
    <property type="match status" value="1"/>
</dbReference>
<reference evidence="9 10" key="1">
    <citation type="submission" date="2020-01" db="EMBL/GenBank/DDBJ databases">
        <title>Spongiivirga citrea KCTC 32990T.</title>
        <authorList>
            <person name="Wang G."/>
        </authorList>
    </citation>
    <scope>NUCLEOTIDE SEQUENCE [LARGE SCALE GENOMIC DNA]</scope>
    <source>
        <strain evidence="9 10">KCTC 32990</strain>
    </source>
</reference>
<evidence type="ECO:0000256" key="3">
    <source>
        <dbReference type="ARBA" id="ARBA00022777"/>
    </source>
</evidence>
<dbReference type="InterPro" id="IPR014721">
    <property type="entry name" value="Ribsml_uS5_D2-typ_fold_subgr"/>
</dbReference>
<evidence type="ECO:0000259" key="7">
    <source>
        <dbReference type="Pfam" id="PF08544"/>
    </source>
</evidence>
<dbReference type="AlphaFoldDB" id="A0A6M0CL64"/>
<protein>
    <submittedName>
        <fullName evidence="9">Galactokinase</fullName>
    </submittedName>
</protein>
<dbReference type="PANTHER" id="PTHR10457:SF7">
    <property type="entry name" value="GALACTOKINASE-RELATED"/>
    <property type="match status" value="1"/>
</dbReference>
<dbReference type="InterPro" id="IPR019539">
    <property type="entry name" value="GalKase_N"/>
</dbReference>
<comment type="similarity">
    <text evidence="1">Belongs to the GHMP kinase family. GalK subfamily.</text>
</comment>
<keyword evidence="10" id="KW-1185">Reference proteome</keyword>
<dbReference type="GO" id="GO:0005524">
    <property type="term" value="F:ATP binding"/>
    <property type="evidence" value="ECO:0007669"/>
    <property type="project" value="UniProtKB-KW"/>
</dbReference>
<dbReference type="InterPro" id="IPR013750">
    <property type="entry name" value="GHMP_kinase_C_dom"/>
</dbReference>
<feature type="domain" description="GHMP kinase C-terminal" evidence="7">
    <location>
        <begin position="274"/>
        <end position="346"/>
    </location>
</feature>
<dbReference type="PRINTS" id="PR00473">
    <property type="entry name" value="GALCTOKINASE"/>
</dbReference>
<gene>
    <name evidence="9" type="ORF">GWK10_15765</name>
</gene>
<accession>A0A6M0CL64</accession>
<dbReference type="InterPro" id="IPR006204">
    <property type="entry name" value="GHMP_kinase_N_dom"/>
</dbReference>
<evidence type="ECO:0000256" key="4">
    <source>
        <dbReference type="ARBA" id="ARBA00022840"/>
    </source>
</evidence>
<organism evidence="9 10">
    <name type="scientific">Spongiivirga citrea</name>
    <dbReference type="NCBI Taxonomy" id="1481457"/>
    <lineage>
        <taxon>Bacteria</taxon>
        <taxon>Pseudomonadati</taxon>
        <taxon>Bacteroidota</taxon>
        <taxon>Flavobacteriia</taxon>
        <taxon>Flavobacteriales</taxon>
        <taxon>Flavobacteriaceae</taxon>
        <taxon>Spongiivirga</taxon>
    </lineage>
</organism>
<dbReference type="Pfam" id="PF08544">
    <property type="entry name" value="GHMP_kinases_C"/>
    <property type="match status" value="1"/>
</dbReference>
<dbReference type="GO" id="GO:0004335">
    <property type="term" value="F:galactokinase activity"/>
    <property type="evidence" value="ECO:0007669"/>
    <property type="project" value="InterPro"/>
</dbReference>
<dbReference type="InterPro" id="IPR000705">
    <property type="entry name" value="Galactokinase"/>
</dbReference>
<evidence type="ECO:0000259" key="8">
    <source>
        <dbReference type="Pfam" id="PF10509"/>
    </source>
</evidence>
<dbReference type="Pfam" id="PF00288">
    <property type="entry name" value="GHMP_kinases_N"/>
    <property type="match status" value="1"/>
</dbReference>
<keyword evidence="2" id="KW-0547">Nucleotide-binding</keyword>
<sequence>MRNNVDEIIVEAPGRICLFGDHQDYLGLPVIACAIDRYITLKATKNTTNIFKISMPDIDERRTIAINETFSDIEAGDYFVSSLKVLRSKGCIPSHGYDVLITSNLAINAGLSSSSAVIVAWVKFLLTAFGSEHPINNEFIGEMAYQAEVVEHNAPGGYMDQYTIANGEVLFIETGKSTNFQKIANTVQYLVIGESGVKKDTLKTLSNLKEKAMMAIHLVEKENPNFTIRSSNLADYELYQELLPDDIKPIFLAALKNYHLTIKALMEFNSVRPSVHKLGVLMNEHHSMLKDKLHITVPIIDEMITGALDAGAYGAKIVGSGGGGCIVAMTPEDKQQFVINAMYKAGAKKAYTVEVSEGVKLLSQNGRQ</sequence>
<name>A0A6M0CL64_9FLAO</name>
<dbReference type="PRINTS" id="PR00959">
    <property type="entry name" value="MEVGALKINASE"/>
</dbReference>
<dbReference type="SUPFAM" id="SSF55060">
    <property type="entry name" value="GHMP Kinase, C-terminal domain"/>
    <property type="match status" value="1"/>
</dbReference>
<keyword evidence="4" id="KW-0067">ATP-binding</keyword>
<dbReference type="Proteomes" id="UP000474296">
    <property type="component" value="Unassembled WGS sequence"/>
</dbReference>
<dbReference type="InterPro" id="IPR006206">
    <property type="entry name" value="Mevalonate/galactokinase"/>
</dbReference>
<evidence type="ECO:0000313" key="10">
    <source>
        <dbReference type="Proteomes" id="UP000474296"/>
    </source>
</evidence>
<feature type="domain" description="GHMP kinase N-terminal" evidence="6">
    <location>
        <begin position="78"/>
        <end position="167"/>
    </location>
</feature>
<dbReference type="Gene3D" id="3.30.230.10">
    <property type="match status" value="1"/>
</dbReference>
<comment type="caution">
    <text evidence="9">The sequence shown here is derived from an EMBL/GenBank/DDBJ whole genome shotgun (WGS) entry which is preliminary data.</text>
</comment>
<dbReference type="GO" id="GO:0006012">
    <property type="term" value="P:galactose metabolic process"/>
    <property type="evidence" value="ECO:0007669"/>
    <property type="project" value="UniProtKB-KW"/>
</dbReference>
<dbReference type="Gene3D" id="3.30.70.890">
    <property type="entry name" value="GHMP kinase, C-terminal domain"/>
    <property type="match status" value="1"/>
</dbReference>
<dbReference type="SUPFAM" id="SSF54211">
    <property type="entry name" value="Ribosomal protein S5 domain 2-like"/>
    <property type="match status" value="1"/>
</dbReference>
<proteinExistence type="inferred from homology"/>
<keyword evidence="3 9" id="KW-0808">Transferase</keyword>
<dbReference type="RefSeq" id="WP_164033352.1">
    <property type="nucleotide sequence ID" value="NZ_JAABOQ010000006.1"/>
</dbReference>